<keyword evidence="2" id="KW-1185">Reference proteome</keyword>
<dbReference type="Proteomes" id="UP001159363">
    <property type="component" value="Chromosome 8"/>
</dbReference>
<organism evidence="1 2">
    <name type="scientific">Dryococelus australis</name>
    <dbReference type="NCBI Taxonomy" id="614101"/>
    <lineage>
        <taxon>Eukaryota</taxon>
        <taxon>Metazoa</taxon>
        <taxon>Ecdysozoa</taxon>
        <taxon>Arthropoda</taxon>
        <taxon>Hexapoda</taxon>
        <taxon>Insecta</taxon>
        <taxon>Pterygota</taxon>
        <taxon>Neoptera</taxon>
        <taxon>Polyneoptera</taxon>
        <taxon>Phasmatodea</taxon>
        <taxon>Verophasmatodea</taxon>
        <taxon>Anareolatae</taxon>
        <taxon>Phasmatidae</taxon>
        <taxon>Eurycanthinae</taxon>
        <taxon>Dryococelus</taxon>
    </lineage>
</organism>
<proteinExistence type="predicted"/>
<gene>
    <name evidence="1" type="ORF">PR048_022895</name>
</gene>
<sequence length="197" mass="21527">MSTDKQDKGNEAEMEERHDNAFRHAIPEASQYVKIFSQGILQSSKPTDPTPSTAANNVGFSSAKTFWAVINFPRKLLSEATCGPSQNKLRPFQIVIKILQGLLCTTPTNIVSPMAIYYYQFNSDKTSSVNGALLHCDNGRLDNSHTPSVSSDSLSDADSLTGHLREAALKVVQCAALEDESSPLAQAIYALRQILHD</sequence>
<accession>A0ABQ9GSI9</accession>
<evidence type="ECO:0000313" key="2">
    <source>
        <dbReference type="Proteomes" id="UP001159363"/>
    </source>
</evidence>
<comment type="caution">
    <text evidence="1">The sequence shown here is derived from an EMBL/GenBank/DDBJ whole genome shotgun (WGS) entry which is preliminary data.</text>
</comment>
<evidence type="ECO:0000313" key="1">
    <source>
        <dbReference type="EMBL" id="KAJ8875005.1"/>
    </source>
</evidence>
<name>A0ABQ9GSI9_9NEOP</name>
<dbReference type="EMBL" id="JARBHB010000009">
    <property type="protein sequence ID" value="KAJ8875005.1"/>
    <property type="molecule type" value="Genomic_DNA"/>
</dbReference>
<reference evidence="1 2" key="1">
    <citation type="submission" date="2023-02" db="EMBL/GenBank/DDBJ databases">
        <title>LHISI_Scaffold_Assembly.</title>
        <authorList>
            <person name="Stuart O.P."/>
            <person name="Cleave R."/>
            <person name="Magrath M.J.L."/>
            <person name="Mikheyev A.S."/>
        </authorList>
    </citation>
    <scope>NUCLEOTIDE SEQUENCE [LARGE SCALE GENOMIC DNA]</scope>
    <source>
        <strain evidence="1">Daus_M_001</strain>
        <tissue evidence="1">Leg muscle</tissue>
    </source>
</reference>
<protein>
    <submittedName>
        <fullName evidence="1">Uncharacterized protein</fullName>
    </submittedName>
</protein>